<dbReference type="AlphaFoldDB" id="A0AB38E0Q5"/>
<dbReference type="Proteomes" id="UP000234166">
    <property type="component" value="Unassembled WGS sequence"/>
</dbReference>
<gene>
    <name evidence="2" type="ORF">XAP7430_430071</name>
</gene>
<sequence>MAQLRTRLPQSTPHAQLPCSCTISMRETSRRCLTWTSAGDDRADELPFQGYAHQPARANPTARHRPSQTIRPGLGLGPQQLPKFASGCSLNPKRKTPFLFSTHPTPHSPFPIPHSPFPIPDSRFPIPDSRFPNPESRIPNPESRIPNPESRIPNLLQHPLT</sequence>
<organism evidence="2 3">
    <name type="scientific">Xanthomonas campestris pv. phaseoli</name>
    <dbReference type="NCBI Taxonomy" id="317013"/>
    <lineage>
        <taxon>Bacteria</taxon>
        <taxon>Pseudomonadati</taxon>
        <taxon>Pseudomonadota</taxon>
        <taxon>Gammaproteobacteria</taxon>
        <taxon>Lysobacterales</taxon>
        <taxon>Lysobacteraceae</taxon>
        <taxon>Xanthomonas</taxon>
    </lineage>
</organism>
<protein>
    <submittedName>
        <fullName evidence="2">Uncharacterized protein</fullName>
    </submittedName>
</protein>
<feature type="region of interest" description="Disordered" evidence="1">
    <location>
        <begin position="55"/>
        <end position="161"/>
    </location>
</feature>
<dbReference type="EMBL" id="OCYS01000098">
    <property type="protein sequence ID" value="SON89750.1"/>
    <property type="molecule type" value="Genomic_DNA"/>
</dbReference>
<name>A0AB38E0Q5_XANCH</name>
<evidence type="ECO:0000256" key="1">
    <source>
        <dbReference type="SAM" id="MobiDB-lite"/>
    </source>
</evidence>
<reference evidence="2 3" key="1">
    <citation type="submission" date="2017-10" db="EMBL/GenBank/DDBJ databases">
        <authorList>
            <person name="Regsiter A."/>
            <person name="William W."/>
        </authorList>
    </citation>
    <scope>NUCLEOTIDE SEQUENCE [LARGE SCALE GENOMIC DNA]</scope>
    <source>
        <strain evidence="2 3">CFBP7430</strain>
    </source>
</reference>
<evidence type="ECO:0000313" key="3">
    <source>
        <dbReference type="Proteomes" id="UP000234166"/>
    </source>
</evidence>
<evidence type="ECO:0000313" key="2">
    <source>
        <dbReference type="EMBL" id="SON89750.1"/>
    </source>
</evidence>
<feature type="compositionally biased region" description="Pro residues" evidence="1">
    <location>
        <begin position="106"/>
        <end position="119"/>
    </location>
</feature>
<proteinExistence type="predicted"/>
<comment type="caution">
    <text evidence="2">The sequence shown here is derived from an EMBL/GenBank/DDBJ whole genome shotgun (WGS) entry which is preliminary data.</text>
</comment>
<accession>A0AB38E0Q5</accession>